<dbReference type="PANTHER" id="PTHR42791:SF1">
    <property type="entry name" value="N-ACETYLTRANSFERASE DOMAIN-CONTAINING PROTEIN"/>
    <property type="match status" value="1"/>
</dbReference>
<evidence type="ECO:0000313" key="2">
    <source>
        <dbReference type="EMBL" id="TVY42569.1"/>
    </source>
</evidence>
<proteinExistence type="predicted"/>
<dbReference type="Gene3D" id="3.40.630.30">
    <property type="match status" value="1"/>
</dbReference>
<dbReference type="EMBL" id="QGMJ01000093">
    <property type="protein sequence ID" value="TVY42569.1"/>
    <property type="molecule type" value="Genomic_DNA"/>
</dbReference>
<dbReference type="OrthoDB" id="410198at2759"/>
<accession>A0A8H8RX25</accession>
<dbReference type="SUPFAM" id="SSF55729">
    <property type="entry name" value="Acyl-CoA N-acyltransferases (Nat)"/>
    <property type="match status" value="1"/>
</dbReference>
<dbReference type="GO" id="GO:0016747">
    <property type="term" value="F:acyltransferase activity, transferring groups other than amino-acyl groups"/>
    <property type="evidence" value="ECO:0007669"/>
    <property type="project" value="InterPro"/>
</dbReference>
<dbReference type="PROSITE" id="PS51186">
    <property type="entry name" value="GNAT"/>
    <property type="match status" value="1"/>
</dbReference>
<dbReference type="Proteomes" id="UP000462212">
    <property type="component" value="Unassembled WGS sequence"/>
</dbReference>
<dbReference type="PANTHER" id="PTHR42791">
    <property type="entry name" value="GNAT FAMILY ACETYLTRANSFERASE"/>
    <property type="match status" value="1"/>
</dbReference>
<feature type="domain" description="N-acetyltransferase" evidence="1">
    <location>
        <begin position="40"/>
        <end position="188"/>
    </location>
</feature>
<dbReference type="AlphaFoldDB" id="A0A8H8RX25"/>
<sequence length="200" mass="22523">MPLKLQEMELGDFDTMTDHANIYPPGDDLVSPPTTICWLVTTQPEARNRLEFHMTKQKEQGIHWETHNAVEGWPWPKGMNVELHNFIFTSRDAGRERWQEKGKPCWILMHLVTRASQRGKGAASLLIQWGVDRARKDGVLAYLEAGALAIPLYAKHGFRQVGDLVRMDLRGYGVNADFVAARMGLFPGVLVEGQAGEEAK</sequence>
<organism evidence="2 3">
    <name type="scientific">Lachnellula subtilissima</name>
    <dbReference type="NCBI Taxonomy" id="602034"/>
    <lineage>
        <taxon>Eukaryota</taxon>
        <taxon>Fungi</taxon>
        <taxon>Dikarya</taxon>
        <taxon>Ascomycota</taxon>
        <taxon>Pezizomycotina</taxon>
        <taxon>Leotiomycetes</taxon>
        <taxon>Helotiales</taxon>
        <taxon>Lachnaceae</taxon>
        <taxon>Lachnellula</taxon>
    </lineage>
</organism>
<evidence type="ECO:0000313" key="3">
    <source>
        <dbReference type="Proteomes" id="UP000462212"/>
    </source>
</evidence>
<gene>
    <name evidence="2" type="ORF">LSUB1_G001215</name>
</gene>
<dbReference type="InterPro" id="IPR000182">
    <property type="entry name" value="GNAT_dom"/>
</dbReference>
<protein>
    <recommendedName>
        <fullName evidence="1">N-acetyltransferase domain-containing protein</fullName>
    </recommendedName>
</protein>
<reference evidence="2 3" key="1">
    <citation type="submission" date="2018-05" db="EMBL/GenBank/DDBJ databases">
        <title>Genome sequencing and assembly of the regulated plant pathogen Lachnellula willkommii and related sister species for the development of diagnostic species identification markers.</title>
        <authorList>
            <person name="Giroux E."/>
            <person name="Bilodeau G."/>
        </authorList>
    </citation>
    <scope>NUCLEOTIDE SEQUENCE [LARGE SCALE GENOMIC DNA]</scope>
    <source>
        <strain evidence="2 3">CBS 197.66</strain>
    </source>
</reference>
<dbReference type="Pfam" id="PF00583">
    <property type="entry name" value="Acetyltransf_1"/>
    <property type="match status" value="1"/>
</dbReference>
<keyword evidence="3" id="KW-1185">Reference proteome</keyword>
<comment type="caution">
    <text evidence="2">The sequence shown here is derived from an EMBL/GenBank/DDBJ whole genome shotgun (WGS) entry which is preliminary data.</text>
</comment>
<evidence type="ECO:0000259" key="1">
    <source>
        <dbReference type="PROSITE" id="PS51186"/>
    </source>
</evidence>
<name>A0A8H8RX25_9HELO</name>
<dbReference type="InterPro" id="IPR016181">
    <property type="entry name" value="Acyl_CoA_acyltransferase"/>
</dbReference>
<dbReference type="InterPro" id="IPR052523">
    <property type="entry name" value="Trichothecene_AcTrans"/>
</dbReference>